<evidence type="ECO:0000256" key="1">
    <source>
        <dbReference type="ARBA" id="ARBA00001946"/>
    </source>
</evidence>
<comment type="cofactor">
    <cofactor evidence="1 10">
        <name>Mg(2+)</name>
        <dbReference type="ChEBI" id="CHEBI:18420"/>
    </cofactor>
</comment>
<dbReference type="EC" id="3.1.3.7" evidence="3"/>
<keyword evidence="6 10" id="KW-0460">Magnesium</keyword>
<dbReference type="GO" id="GO:0000103">
    <property type="term" value="P:sulfate assimilation"/>
    <property type="evidence" value="ECO:0007669"/>
    <property type="project" value="TreeGrafter"/>
</dbReference>
<dbReference type="GO" id="GO:0046872">
    <property type="term" value="F:metal ion binding"/>
    <property type="evidence" value="ECO:0007669"/>
    <property type="project" value="UniProtKB-KW"/>
</dbReference>
<name>A0A812I306_9DINO</name>
<evidence type="ECO:0000256" key="6">
    <source>
        <dbReference type="ARBA" id="ARBA00022842"/>
    </source>
</evidence>
<dbReference type="Pfam" id="PF00459">
    <property type="entry name" value="Inositol_P"/>
    <property type="match status" value="1"/>
</dbReference>
<keyword evidence="12" id="KW-1185">Reference proteome</keyword>
<feature type="binding site" evidence="10">
    <location>
        <position position="127"/>
    </location>
    <ligand>
        <name>Mg(2+)</name>
        <dbReference type="ChEBI" id="CHEBI:18420"/>
        <label>1</label>
        <note>catalytic</note>
    </ligand>
</feature>
<dbReference type="EMBL" id="CAJNDS010000154">
    <property type="protein sequence ID" value="CAE6971190.1"/>
    <property type="molecule type" value="Genomic_DNA"/>
</dbReference>
<accession>A0A812I306</accession>
<sequence length="332" mass="35367">MADSHPHDLALLRRVVVEVVVKACHLTAKIQKNILDEEILKKADFSPVTIADFASQALVEHILHQAFPSIPMVGEEDASALRADPALAKKVLDHVKELMADISMEEVIGALDRGNHPGGEGLFWVLDPIDGTKGFVRKEQFAVCLCLIENGKVLVAALGCPNLPVDYTLPDGEKGCVFVGVMGQGAAQLNIESGKEFPISVSGTSDASSATYVESLESAHSSHGRHAEIAGALRMGPPIRMDSQCKFGVVARGQASLYLRVSKSPQYIWDIAAGAMIVEEAGGRVTDLTGQPLQFSLGRTVGVAALFASNGFIHEQVLAACKAEDTSHSCFI</sequence>
<feature type="binding site" evidence="10">
    <location>
        <position position="75"/>
    </location>
    <ligand>
        <name>Mg(2+)</name>
        <dbReference type="ChEBI" id="CHEBI:18420"/>
        <label>1</label>
        <note>catalytic</note>
    </ligand>
</feature>
<dbReference type="PANTHER" id="PTHR43200">
    <property type="entry name" value="PHOSPHATASE"/>
    <property type="match status" value="1"/>
</dbReference>
<dbReference type="SUPFAM" id="SSF56655">
    <property type="entry name" value="Carbohydrate phosphatase"/>
    <property type="match status" value="1"/>
</dbReference>
<comment type="similarity">
    <text evidence="2">Belongs to the inositol monophosphatase superfamily.</text>
</comment>
<comment type="catalytic activity">
    <reaction evidence="8">
        <text>adenosine 3',5'-bisphosphate + H2O = AMP + phosphate</text>
        <dbReference type="Rhea" id="RHEA:10040"/>
        <dbReference type="ChEBI" id="CHEBI:15377"/>
        <dbReference type="ChEBI" id="CHEBI:43474"/>
        <dbReference type="ChEBI" id="CHEBI:58343"/>
        <dbReference type="ChEBI" id="CHEBI:456215"/>
        <dbReference type="EC" id="3.1.3.7"/>
    </reaction>
    <physiologicalReaction direction="left-to-right" evidence="8">
        <dbReference type="Rhea" id="RHEA:10041"/>
    </physiologicalReaction>
</comment>
<comment type="caution">
    <text evidence="11">The sequence shown here is derived from an EMBL/GenBank/DDBJ whole genome shotgun (WGS) entry which is preliminary data.</text>
</comment>
<dbReference type="InterPro" id="IPR000760">
    <property type="entry name" value="Inositol_monophosphatase-like"/>
</dbReference>
<dbReference type="PRINTS" id="PR00377">
    <property type="entry name" value="IMPHPHTASES"/>
</dbReference>
<evidence type="ECO:0000256" key="5">
    <source>
        <dbReference type="ARBA" id="ARBA00022801"/>
    </source>
</evidence>
<gene>
    <name evidence="11" type="primary">tol1</name>
    <name evidence="11" type="ORF">SNAT2548_LOCUS2568</name>
</gene>
<dbReference type="CDD" id="cd01517">
    <property type="entry name" value="PAP_phosphatase"/>
    <property type="match status" value="1"/>
</dbReference>
<evidence type="ECO:0000256" key="3">
    <source>
        <dbReference type="ARBA" id="ARBA00012633"/>
    </source>
</evidence>
<comment type="catalytic activity">
    <reaction evidence="7">
        <text>adenosine 2',5'-bisphosphate + H2O = AMP + phosphate</text>
        <dbReference type="Rhea" id="RHEA:77643"/>
        <dbReference type="ChEBI" id="CHEBI:15377"/>
        <dbReference type="ChEBI" id="CHEBI:43474"/>
        <dbReference type="ChEBI" id="CHEBI:194156"/>
        <dbReference type="ChEBI" id="CHEBI:456215"/>
        <dbReference type="EC" id="3.1.3.7"/>
    </reaction>
    <physiologicalReaction direction="left-to-right" evidence="7">
        <dbReference type="Rhea" id="RHEA:77644"/>
    </physiologicalReaction>
</comment>
<evidence type="ECO:0000256" key="2">
    <source>
        <dbReference type="ARBA" id="ARBA00009759"/>
    </source>
</evidence>
<evidence type="ECO:0000256" key="7">
    <source>
        <dbReference type="ARBA" id="ARBA00044466"/>
    </source>
</evidence>
<dbReference type="InterPro" id="IPR020583">
    <property type="entry name" value="Inositol_monoP_metal-BS"/>
</dbReference>
<protein>
    <recommendedName>
        <fullName evidence="3">3'(2'),5'-bisphosphate nucleotidase</fullName>
        <ecNumber evidence="3">3.1.3.7</ecNumber>
    </recommendedName>
</protein>
<evidence type="ECO:0000256" key="8">
    <source>
        <dbReference type="ARBA" id="ARBA00044479"/>
    </source>
</evidence>
<dbReference type="Proteomes" id="UP000604046">
    <property type="component" value="Unassembled WGS sequence"/>
</dbReference>
<organism evidence="11 12">
    <name type="scientific">Symbiodinium natans</name>
    <dbReference type="NCBI Taxonomy" id="878477"/>
    <lineage>
        <taxon>Eukaryota</taxon>
        <taxon>Sar</taxon>
        <taxon>Alveolata</taxon>
        <taxon>Dinophyceae</taxon>
        <taxon>Suessiales</taxon>
        <taxon>Symbiodiniaceae</taxon>
        <taxon>Symbiodinium</taxon>
    </lineage>
</organism>
<feature type="binding site" evidence="10">
    <location>
        <position position="129"/>
    </location>
    <ligand>
        <name>Mg(2+)</name>
        <dbReference type="ChEBI" id="CHEBI:18420"/>
        <label>1</label>
        <note>catalytic</note>
    </ligand>
</feature>
<dbReference type="OrthoDB" id="411145at2759"/>
<evidence type="ECO:0000256" key="4">
    <source>
        <dbReference type="ARBA" id="ARBA00022723"/>
    </source>
</evidence>
<dbReference type="InterPro" id="IPR051090">
    <property type="entry name" value="Inositol_monoP_superfamily"/>
</dbReference>
<dbReference type="InterPro" id="IPR006239">
    <property type="entry name" value="DPNP"/>
</dbReference>
<dbReference type="PROSITE" id="PS00629">
    <property type="entry name" value="IMP_1"/>
    <property type="match status" value="1"/>
</dbReference>
<dbReference type="NCBIfam" id="TIGR01330">
    <property type="entry name" value="bisphos_HAL2"/>
    <property type="match status" value="1"/>
</dbReference>
<feature type="binding site" evidence="10">
    <location>
        <position position="270"/>
    </location>
    <ligand>
        <name>Mg(2+)</name>
        <dbReference type="ChEBI" id="CHEBI:18420"/>
        <label>1</label>
        <note>catalytic</note>
    </ligand>
</feature>
<proteinExistence type="inferred from homology"/>
<evidence type="ECO:0000313" key="12">
    <source>
        <dbReference type="Proteomes" id="UP000604046"/>
    </source>
</evidence>
<dbReference type="GO" id="GO:0008441">
    <property type="term" value="F:3'(2'),5'-bisphosphate nucleotidase activity"/>
    <property type="evidence" value="ECO:0007669"/>
    <property type="project" value="UniProtKB-EC"/>
</dbReference>
<feature type="binding site" evidence="10">
    <location>
        <position position="130"/>
    </location>
    <ligand>
        <name>Mg(2+)</name>
        <dbReference type="ChEBI" id="CHEBI:18420"/>
        <label>1</label>
        <note>catalytic</note>
    </ligand>
</feature>
<keyword evidence="4 10" id="KW-0479">Metal-binding</keyword>
<evidence type="ECO:0000256" key="9">
    <source>
        <dbReference type="ARBA" id="ARBA00044484"/>
    </source>
</evidence>
<keyword evidence="5" id="KW-0378">Hydrolase</keyword>
<dbReference type="Gene3D" id="3.40.190.80">
    <property type="match status" value="1"/>
</dbReference>
<dbReference type="Gene3D" id="3.30.540.10">
    <property type="entry name" value="Fructose-1,6-Bisphosphatase, subunit A, domain 1"/>
    <property type="match status" value="1"/>
</dbReference>
<dbReference type="AlphaFoldDB" id="A0A812I306"/>
<evidence type="ECO:0000313" key="11">
    <source>
        <dbReference type="EMBL" id="CAE6971190.1"/>
    </source>
</evidence>
<dbReference type="PANTHER" id="PTHR43200:SF6">
    <property type="entry name" value="3'(2'),5'-BISPHOSPHATE NUCLEOTIDASE"/>
    <property type="match status" value="1"/>
</dbReference>
<evidence type="ECO:0000256" key="10">
    <source>
        <dbReference type="PIRSR" id="PIRSR600760-2"/>
    </source>
</evidence>
<reference evidence="11" key="1">
    <citation type="submission" date="2021-02" db="EMBL/GenBank/DDBJ databases">
        <authorList>
            <person name="Dougan E. K."/>
            <person name="Rhodes N."/>
            <person name="Thang M."/>
            <person name="Chan C."/>
        </authorList>
    </citation>
    <scope>NUCLEOTIDE SEQUENCE</scope>
</reference>
<comment type="catalytic activity">
    <reaction evidence="9">
        <text>3'-phosphoadenylyl sulfate + H2O = adenosine 5'-phosphosulfate + phosphate</text>
        <dbReference type="Rhea" id="RHEA:77639"/>
        <dbReference type="ChEBI" id="CHEBI:15377"/>
        <dbReference type="ChEBI" id="CHEBI:43474"/>
        <dbReference type="ChEBI" id="CHEBI:58243"/>
        <dbReference type="ChEBI" id="CHEBI:58339"/>
        <dbReference type="EC" id="3.1.3.7"/>
    </reaction>
    <physiologicalReaction direction="left-to-right" evidence="9">
        <dbReference type="Rhea" id="RHEA:77640"/>
    </physiologicalReaction>
</comment>